<dbReference type="OrthoDB" id="4449798at2"/>
<accession>F1YGY3</accession>
<comment type="caution">
    <text evidence="2">The sequence shown here is derived from an EMBL/GenBank/DDBJ whole genome shotgun (WGS) entry which is preliminary data.</text>
</comment>
<dbReference type="Gene3D" id="3.40.50.720">
    <property type="entry name" value="NAD(P)-binding Rossmann-like Domain"/>
    <property type="match status" value="1"/>
</dbReference>
<evidence type="ECO:0000256" key="1">
    <source>
        <dbReference type="ARBA" id="ARBA00023002"/>
    </source>
</evidence>
<keyword evidence="1" id="KW-0560">Oxidoreductase</keyword>
<dbReference type="STRING" id="644548.SCNU_05506"/>
<dbReference type="eggNOG" id="COG1028">
    <property type="taxonomic scope" value="Bacteria"/>
</dbReference>
<dbReference type="PRINTS" id="PR00081">
    <property type="entry name" value="GDHRDH"/>
</dbReference>
<dbReference type="RefSeq" id="WP_009678357.1">
    <property type="nucleotide sequence ID" value="NZ_AEUD01000003.1"/>
</dbReference>
<proteinExistence type="predicted"/>
<dbReference type="InterPro" id="IPR002347">
    <property type="entry name" value="SDR_fam"/>
</dbReference>
<keyword evidence="3" id="KW-1185">Reference proteome</keyword>
<evidence type="ECO:0000313" key="3">
    <source>
        <dbReference type="Proteomes" id="UP000035065"/>
    </source>
</evidence>
<dbReference type="InterPro" id="IPR036291">
    <property type="entry name" value="NAD(P)-bd_dom_sf"/>
</dbReference>
<protein>
    <submittedName>
        <fullName evidence="2">Short-chain dehydrogenase/reductase SDR</fullName>
    </submittedName>
</protein>
<dbReference type="GO" id="GO:0016491">
    <property type="term" value="F:oxidoreductase activity"/>
    <property type="evidence" value="ECO:0007669"/>
    <property type="project" value="UniProtKB-KW"/>
</dbReference>
<dbReference type="Pfam" id="PF00106">
    <property type="entry name" value="adh_short"/>
    <property type="match status" value="1"/>
</dbReference>
<sequence>MPKRRAVTPWTIDDASDQSGRIAIVTGANSGIGFEVARGLVQLGATVVMACRNERTAADARGRLVAECPGADVSVVPLDLANAESIRRCADMITAERSTIDIVVANAGYIPTAVVRDADGVESAFAATFLGHFALIGLLRDGLLNAPAARVVTVGSLAHRSKALDPTRLGVGTTTAPMRAYAEAKLAQLIFAQELDRRLTAAGPSAISLAAHPGAARTGVMRERPRIVQRIYHSRLAWPLLRWFINDARTGALPVLRAATDRNAVGGEYFGPSGPFELTGAPVPVPSIPVVRNAAVGARLWKFAEQYTGIAYP</sequence>
<gene>
    <name evidence="2" type="ORF">SCNU_05506</name>
</gene>
<dbReference type="PANTHER" id="PTHR43157">
    <property type="entry name" value="PHOSPHATIDYLINOSITOL-GLYCAN BIOSYNTHESIS CLASS F PROTEIN-RELATED"/>
    <property type="match status" value="1"/>
</dbReference>
<reference evidence="2 3" key="1">
    <citation type="journal article" date="2011" name="J. Bacteriol.">
        <title>Draft Genome Sequence of Gordonia neofelifaecis NRRL B-59395, a Cholesterol-Degrading Actinomycete.</title>
        <authorList>
            <person name="Ge F."/>
            <person name="Li W."/>
            <person name="Chen G."/>
            <person name="Liu Y."/>
            <person name="Zhang G."/>
            <person name="Yong B."/>
            <person name="Wang Q."/>
            <person name="Wang N."/>
            <person name="Huang Z."/>
            <person name="Li W."/>
            <person name="Wang J."/>
            <person name="Wu C."/>
            <person name="Xie Q."/>
            <person name="Liu G."/>
        </authorList>
    </citation>
    <scope>NUCLEOTIDE SEQUENCE [LARGE SCALE GENOMIC DNA]</scope>
    <source>
        <strain evidence="2 3">NRRL B-59395</strain>
    </source>
</reference>
<dbReference type="AlphaFoldDB" id="F1YGY3"/>
<dbReference type="EMBL" id="AEUD01000003">
    <property type="protein sequence ID" value="EGD56281.1"/>
    <property type="molecule type" value="Genomic_DNA"/>
</dbReference>
<dbReference type="Proteomes" id="UP000035065">
    <property type="component" value="Unassembled WGS sequence"/>
</dbReference>
<dbReference type="NCBIfam" id="NF004846">
    <property type="entry name" value="PRK06197.1"/>
    <property type="match status" value="1"/>
</dbReference>
<organism evidence="2 3">
    <name type="scientific">Gordonia neofelifaecis NRRL B-59395</name>
    <dbReference type="NCBI Taxonomy" id="644548"/>
    <lineage>
        <taxon>Bacteria</taxon>
        <taxon>Bacillati</taxon>
        <taxon>Actinomycetota</taxon>
        <taxon>Actinomycetes</taxon>
        <taxon>Mycobacteriales</taxon>
        <taxon>Gordoniaceae</taxon>
        <taxon>Gordonia</taxon>
    </lineage>
</organism>
<evidence type="ECO:0000313" key="2">
    <source>
        <dbReference type="EMBL" id="EGD56281.1"/>
    </source>
</evidence>
<dbReference type="PANTHER" id="PTHR43157:SF31">
    <property type="entry name" value="PHOSPHATIDYLINOSITOL-GLYCAN BIOSYNTHESIS CLASS F PROTEIN"/>
    <property type="match status" value="1"/>
</dbReference>
<dbReference type="SUPFAM" id="SSF51735">
    <property type="entry name" value="NAD(P)-binding Rossmann-fold domains"/>
    <property type="match status" value="1"/>
</dbReference>
<name>F1YGY3_9ACTN</name>